<reference evidence="3" key="4">
    <citation type="journal article" date="2015" name="G3 (Bethesda)">
        <title>Genome sequences of three phytopathogenic species of the Magnaporthaceae family of fungi.</title>
        <authorList>
            <person name="Okagaki L.H."/>
            <person name="Nunes C.C."/>
            <person name="Sailsbery J."/>
            <person name="Clay B."/>
            <person name="Brown D."/>
            <person name="John T."/>
            <person name="Oh Y."/>
            <person name="Young N."/>
            <person name="Fitzgerald M."/>
            <person name="Haas B.J."/>
            <person name="Zeng Q."/>
            <person name="Young S."/>
            <person name="Adiconis X."/>
            <person name="Fan L."/>
            <person name="Levin J.Z."/>
            <person name="Mitchell T.K."/>
            <person name="Okubara P.A."/>
            <person name="Farman M.L."/>
            <person name="Kohn L.M."/>
            <person name="Birren B."/>
            <person name="Ma L.-J."/>
            <person name="Dean R.A."/>
        </authorList>
    </citation>
    <scope>NUCLEOTIDE SEQUENCE</scope>
    <source>
        <strain evidence="3">R3-111a-1</strain>
    </source>
</reference>
<dbReference type="EMBL" id="GL385396">
    <property type="protein sequence ID" value="EJT79458.1"/>
    <property type="molecule type" value="Genomic_DNA"/>
</dbReference>
<dbReference type="InterPro" id="IPR032710">
    <property type="entry name" value="NTF2-like_dom_sf"/>
</dbReference>
<dbReference type="Gene3D" id="3.10.450.50">
    <property type="match status" value="1"/>
</dbReference>
<gene>
    <name evidence="3" type="primary">20345000</name>
    <name evidence="2" type="ORF">GGTG_04542</name>
</gene>
<sequence>MATSEEVAQLRQTVEALQKEVTRLNDQEEIRKLQYTYGYYLDKCLYEEVVELFSDSPDTYAQFLGGRFNGKAGVRRLYVGRFARLFVGGRNGPVHGFLLDHPQLQAIVSVDYTQQPPRAKCRARSMMQAGVHVSQAGIHPRGVTQWWEGGVYENEYIRDGPGGTWRILRLRYNPFWHGDVEHGWAYKVAGFVPFLSTKYPEDPSGPDEVTPEEQRMLWPDTRVVPFHYRHPITGEAVKEEDLRAPVYGTDVKLAKPALNLE</sequence>
<evidence type="ECO:0000313" key="4">
    <source>
        <dbReference type="Proteomes" id="UP000006039"/>
    </source>
</evidence>
<dbReference type="VEuPathDB" id="FungiDB:GGTG_04542"/>
<dbReference type="eggNOG" id="ENOG502SIX4">
    <property type="taxonomic scope" value="Eukaryota"/>
</dbReference>
<dbReference type="SUPFAM" id="SSF54427">
    <property type="entry name" value="NTF2-like"/>
    <property type="match status" value="1"/>
</dbReference>
<dbReference type="Proteomes" id="UP000006039">
    <property type="component" value="Unassembled WGS sequence"/>
</dbReference>
<evidence type="ECO:0000313" key="2">
    <source>
        <dbReference type="EMBL" id="EJT79458.1"/>
    </source>
</evidence>
<dbReference type="HOGENOM" id="CLU_072640_0_0_1"/>
<reference evidence="2" key="3">
    <citation type="submission" date="2010-09" db="EMBL/GenBank/DDBJ databases">
        <title>Annotation of Gaeumannomyces graminis var. tritici R3-111a-1.</title>
        <authorList>
            <consortium name="The Broad Institute Genome Sequencing Platform"/>
            <person name="Ma L.-J."/>
            <person name="Dead R."/>
            <person name="Young S.K."/>
            <person name="Zeng Q."/>
            <person name="Gargeya S."/>
            <person name="Fitzgerald M."/>
            <person name="Haas B."/>
            <person name="Abouelleil A."/>
            <person name="Alvarado L."/>
            <person name="Arachchi H.M."/>
            <person name="Berlin A."/>
            <person name="Brown A."/>
            <person name="Chapman S.B."/>
            <person name="Chen Z."/>
            <person name="Dunbar C."/>
            <person name="Freedman E."/>
            <person name="Gearin G."/>
            <person name="Gellesch M."/>
            <person name="Goldberg J."/>
            <person name="Griggs A."/>
            <person name="Gujja S."/>
            <person name="Heiman D."/>
            <person name="Howarth C."/>
            <person name="Larson L."/>
            <person name="Lui A."/>
            <person name="MacDonald P.J.P."/>
            <person name="Mehta T."/>
            <person name="Montmayeur A."/>
            <person name="Murphy C."/>
            <person name="Neiman D."/>
            <person name="Pearson M."/>
            <person name="Priest M."/>
            <person name="Roberts A."/>
            <person name="Saif S."/>
            <person name="Shea T."/>
            <person name="Shenoy N."/>
            <person name="Sisk P."/>
            <person name="Stolte C."/>
            <person name="Sykes S."/>
            <person name="Yandava C."/>
            <person name="Wortman J."/>
            <person name="Nusbaum C."/>
            <person name="Birren B."/>
        </authorList>
    </citation>
    <scope>NUCLEOTIDE SEQUENCE</scope>
    <source>
        <strain evidence="2">R3-111a-1</strain>
    </source>
</reference>
<proteinExistence type="predicted"/>
<dbReference type="OrthoDB" id="5175824at2759"/>
<accession>J3NTE3</accession>
<dbReference type="InterPro" id="IPR037401">
    <property type="entry name" value="SnoaL-like"/>
</dbReference>
<reference evidence="4" key="1">
    <citation type="submission" date="2010-07" db="EMBL/GenBank/DDBJ databases">
        <title>The genome sequence of Gaeumannomyces graminis var. tritici strain R3-111a-1.</title>
        <authorList>
            <consortium name="The Broad Institute Genome Sequencing Platform"/>
            <person name="Ma L.-J."/>
            <person name="Dead R."/>
            <person name="Young S."/>
            <person name="Zeng Q."/>
            <person name="Koehrsen M."/>
            <person name="Alvarado L."/>
            <person name="Berlin A."/>
            <person name="Chapman S.B."/>
            <person name="Chen Z."/>
            <person name="Freedman E."/>
            <person name="Gellesch M."/>
            <person name="Goldberg J."/>
            <person name="Griggs A."/>
            <person name="Gujja S."/>
            <person name="Heilman E.R."/>
            <person name="Heiman D."/>
            <person name="Hepburn T."/>
            <person name="Howarth C."/>
            <person name="Jen D."/>
            <person name="Larson L."/>
            <person name="Mehta T."/>
            <person name="Neiman D."/>
            <person name="Pearson M."/>
            <person name="Roberts A."/>
            <person name="Saif S."/>
            <person name="Shea T."/>
            <person name="Shenoy N."/>
            <person name="Sisk P."/>
            <person name="Stolte C."/>
            <person name="Sykes S."/>
            <person name="Walk T."/>
            <person name="White J."/>
            <person name="Yandava C."/>
            <person name="Haas B."/>
            <person name="Nusbaum C."/>
            <person name="Birren B."/>
        </authorList>
    </citation>
    <scope>NUCLEOTIDE SEQUENCE [LARGE SCALE GENOMIC DNA]</scope>
    <source>
        <strain evidence="4">R3-111a-1</strain>
    </source>
</reference>
<dbReference type="Pfam" id="PF13577">
    <property type="entry name" value="SnoaL_4"/>
    <property type="match status" value="1"/>
</dbReference>
<dbReference type="RefSeq" id="XP_009220603.1">
    <property type="nucleotide sequence ID" value="XM_009222339.1"/>
</dbReference>
<dbReference type="AlphaFoldDB" id="J3NTE3"/>
<protein>
    <recommendedName>
        <fullName evidence="1">SnoaL-like domain-containing protein</fullName>
    </recommendedName>
</protein>
<name>J3NTE3_GAET3</name>
<feature type="domain" description="SnoaL-like" evidence="1">
    <location>
        <begin position="23"/>
        <end position="171"/>
    </location>
</feature>
<reference evidence="3" key="5">
    <citation type="submission" date="2018-04" db="UniProtKB">
        <authorList>
            <consortium name="EnsemblFungi"/>
        </authorList>
    </citation>
    <scope>IDENTIFICATION</scope>
    <source>
        <strain evidence="3">R3-111a-1</strain>
    </source>
</reference>
<reference evidence="2" key="2">
    <citation type="submission" date="2010-07" db="EMBL/GenBank/DDBJ databases">
        <authorList>
            <consortium name="The Broad Institute Genome Sequencing Platform"/>
            <consortium name="Broad Institute Genome Sequencing Center for Infectious Disease"/>
            <person name="Ma L.-J."/>
            <person name="Dead R."/>
            <person name="Young S."/>
            <person name="Zeng Q."/>
            <person name="Koehrsen M."/>
            <person name="Alvarado L."/>
            <person name="Berlin A."/>
            <person name="Chapman S.B."/>
            <person name="Chen Z."/>
            <person name="Freedman E."/>
            <person name="Gellesch M."/>
            <person name="Goldberg J."/>
            <person name="Griggs A."/>
            <person name="Gujja S."/>
            <person name="Heilman E.R."/>
            <person name="Heiman D."/>
            <person name="Hepburn T."/>
            <person name="Howarth C."/>
            <person name="Jen D."/>
            <person name="Larson L."/>
            <person name="Mehta T."/>
            <person name="Neiman D."/>
            <person name="Pearson M."/>
            <person name="Roberts A."/>
            <person name="Saif S."/>
            <person name="Shea T."/>
            <person name="Shenoy N."/>
            <person name="Sisk P."/>
            <person name="Stolte C."/>
            <person name="Sykes S."/>
            <person name="Walk T."/>
            <person name="White J."/>
            <person name="Yandava C."/>
            <person name="Haas B."/>
            <person name="Nusbaum C."/>
            <person name="Birren B."/>
        </authorList>
    </citation>
    <scope>NUCLEOTIDE SEQUENCE</scope>
    <source>
        <strain evidence="2">R3-111a-1</strain>
    </source>
</reference>
<organism evidence="2">
    <name type="scientific">Gaeumannomyces tritici (strain R3-111a-1)</name>
    <name type="common">Wheat and barley take-all root rot fungus</name>
    <name type="synonym">Gaeumannomyces graminis var. tritici</name>
    <dbReference type="NCBI Taxonomy" id="644352"/>
    <lineage>
        <taxon>Eukaryota</taxon>
        <taxon>Fungi</taxon>
        <taxon>Dikarya</taxon>
        <taxon>Ascomycota</taxon>
        <taxon>Pezizomycotina</taxon>
        <taxon>Sordariomycetes</taxon>
        <taxon>Sordariomycetidae</taxon>
        <taxon>Magnaporthales</taxon>
        <taxon>Magnaporthaceae</taxon>
        <taxon>Gaeumannomyces</taxon>
    </lineage>
</organism>
<keyword evidence="4" id="KW-1185">Reference proteome</keyword>
<evidence type="ECO:0000259" key="1">
    <source>
        <dbReference type="Pfam" id="PF13577"/>
    </source>
</evidence>
<evidence type="ECO:0000313" key="3">
    <source>
        <dbReference type="EnsemblFungi" id="EJT79458"/>
    </source>
</evidence>
<dbReference type="GeneID" id="20345000"/>
<dbReference type="EnsemblFungi" id="EJT79458">
    <property type="protein sequence ID" value="EJT79458"/>
    <property type="gene ID" value="GGTG_04542"/>
</dbReference>